<dbReference type="PANTHER" id="PTHR36974:SF1">
    <property type="entry name" value="DOXX FAMILY MEMBRANE PROTEIN"/>
    <property type="match status" value="1"/>
</dbReference>
<dbReference type="RefSeq" id="WP_169666445.1">
    <property type="nucleotide sequence ID" value="NZ_CP076132.1"/>
</dbReference>
<keyword evidence="3" id="KW-1185">Reference proteome</keyword>
<feature type="transmembrane region" description="Helical" evidence="1">
    <location>
        <begin position="12"/>
        <end position="29"/>
    </location>
</feature>
<proteinExistence type="predicted"/>
<organism evidence="2 3">
    <name type="scientific">Flammeovirga yaeyamensis</name>
    <dbReference type="NCBI Taxonomy" id="367791"/>
    <lineage>
        <taxon>Bacteria</taxon>
        <taxon>Pseudomonadati</taxon>
        <taxon>Bacteroidota</taxon>
        <taxon>Cytophagia</taxon>
        <taxon>Cytophagales</taxon>
        <taxon>Flammeovirgaceae</taxon>
        <taxon>Flammeovirga</taxon>
    </lineage>
</organism>
<feature type="transmembrane region" description="Helical" evidence="1">
    <location>
        <begin position="49"/>
        <end position="70"/>
    </location>
</feature>
<dbReference type="EMBL" id="CP076132">
    <property type="protein sequence ID" value="QWG02633.1"/>
    <property type="molecule type" value="Genomic_DNA"/>
</dbReference>
<keyword evidence="1" id="KW-0472">Membrane</keyword>
<evidence type="ECO:0000313" key="3">
    <source>
        <dbReference type="Proteomes" id="UP000678679"/>
    </source>
</evidence>
<feature type="transmembrane region" description="Helical" evidence="1">
    <location>
        <begin position="77"/>
        <end position="95"/>
    </location>
</feature>
<evidence type="ECO:0008006" key="4">
    <source>
        <dbReference type="Google" id="ProtNLM"/>
    </source>
</evidence>
<dbReference type="AlphaFoldDB" id="A0AAX1NA80"/>
<reference evidence="2 3" key="1">
    <citation type="submission" date="2021-05" db="EMBL/GenBank/DDBJ databases">
        <title>Comparative genomic studies on the polysaccharide-degrading batcterial strains of the Flammeovirga genus.</title>
        <authorList>
            <person name="Zewei F."/>
            <person name="Zheng Z."/>
            <person name="Yu L."/>
            <person name="Ruyue G."/>
            <person name="Yanhong M."/>
            <person name="Yuanyuan C."/>
            <person name="Jingyan G."/>
            <person name="Wenjun H."/>
        </authorList>
    </citation>
    <scope>NUCLEOTIDE SEQUENCE [LARGE SCALE GENOMIC DNA]</scope>
    <source>
        <strain evidence="2 3">NBRC:100898</strain>
    </source>
</reference>
<dbReference type="Proteomes" id="UP000678679">
    <property type="component" value="Chromosome 1"/>
</dbReference>
<feature type="transmembrane region" description="Helical" evidence="1">
    <location>
        <begin position="115"/>
        <end position="137"/>
    </location>
</feature>
<name>A0AAX1NA80_9BACT</name>
<keyword evidence="1" id="KW-1133">Transmembrane helix</keyword>
<keyword evidence="1" id="KW-0812">Transmembrane</keyword>
<gene>
    <name evidence="2" type="ORF">KMW28_03395</name>
</gene>
<evidence type="ECO:0000313" key="2">
    <source>
        <dbReference type="EMBL" id="QWG02633.1"/>
    </source>
</evidence>
<sequence>MNQIKTTTTQNIFRVLLGAAMLYAGIGHMTFRRIAFQAQVPTWLTTDEAFVDFVVLASGVVEILFGLLMIYGRNFKVQTGIALAVFYILIFPGNINQYVNGIDSFGLNTDNKRLIRLFFQPLLVLWALRSSGGWKYLMERKRTK</sequence>
<evidence type="ECO:0000256" key="1">
    <source>
        <dbReference type="SAM" id="Phobius"/>
    </source>
</evidence>
<accession>A0AAX1NA80</accession>
<dbReference type="PANTHER" id="PTHR36974">
    <property type="entry name" value="MEMBRANE PROTEIN-RELATED"/>
    <property type="match status" value="1"/>
</dbReference>
<dbReference type="KEGG" id="fya:KMW28_03395"/>
<protein>
    <recommendedName>
        <fullName evidence="4">DoxX family membrane protein</fullName>
    </recommendedName>
</protein>